<feature type="region of interest" description="Disordered" evidence="1">
    <location>
        <begin position="318"/>
        <end position="348"/>
    </location>
</feature>
<proteinExistence type="predicted"/>
<dbReference type="RefSeq" id="XP_056848815.1">
    <property type="nucleotide sequence ID" value="XM_056992835.1"/>
</dbReference>
<dbReference type="Pfam" id="PF14111">
    <property type="entry name" value="DUF4283"/>
    <property type="match status" value="1"/>
</dbReference>
<organism evidence="4 5">
    <name type="scientific">Raphanus sativus</name>
    <name type="common">Radish</name>
    <name type="synonym">Raphanus raphanistrum var. sativus</name>
    <dbReference type="NCBI Taxonomy" id="3726"/>
    <lineage>
        <taxon>Eukaryota</taxon>
        <taxon>Viridiplantae</taxon>
        <taxon>Streptophyta</taxon>
        <taxon>Embryophyta</taxon>
        <taxon>Tracheophyta</taxon>
        <taxon>Spermatophyta</taxon>
        <taxon>Magnoliopsida</taxon>
        <taxon>eudicotyledons</taxon>
        <taxon>Gunneridae</taxon>
        <taxon>Pentapetalae</taxon>
        <taxon>rosids</taxon>
        <taxon>malvids</taxon>
        <taxon>Brassicales</taxon>
        <taxon>Brassicaceae</taxon>
        <taxon>Brassiceae</taxon>
        <taxon>Raphanus</taxon>
    </lineage>
</organism>
<gene>
    <name evidence="5" type="primary">LOC130498971</name>
</gene>
<dbReference type="AlphaFoldDB" id="A0A9W3CBB9"/>
<feature type="compositionally biased region" description="Basic and acidic residues" evidence="1">
    <location>
        <begin position="250"/>
        <end position="270"/>
    </location>
</feature>
<dbReference type="Pfam" id="PF14392">
    <property type="entry name" value="zf-CCHC_4"/>
    <property type="match status" value="1"/>
</dbReference>
<evidence type="ECO:0000259" key="2">
    <source>
        <dbReference type="Pfam" id="PF14111"/>
    </source>
</evidence>
<reference evidence="4" key="1">
    <citation type="journal article" date="2019" name="Database">
        <title>The radish genome database (RadishGD): an integrated information resource for radish genomics.</title>
        <authorList>
            <person name="Yu H.J."/>
            <person name="Baek S."/>
            <person name="Lee Y.J."/>
            <person name="Cho A."/>
            <person name="Mun J.H."/>
        </authorList>
    </citation>
    <scope>NUCLEOTIDE SEQUENCE [LARGE SCALE GENOMIC DNA]</scope>
    <source>
        <strain evidence="4">cv. WK10039</strain>
    </source>
</reference>
<evidence type="ECO:0000256" key="1">
    <source>
        <dbReference type="SAM" id="MobiDB-lite"/>
    </source>
</evidence>
<evidence type="ECO:0000259" key="3">
    <source>
        <dbReference type="Pfam" id="PF14392"/>
    </source>
</evidence>
<feature type="region of interest" description="Disordered" evidence="1">
    <location>
        <begin position="355"/>
        <end position="374"/>
    </location>
</feature>
<reference evidence="5" key="2">
    <citation type="submission" date="2025-08" db="UniProtKB">
        <authorList>
            <consortium name="RefSeq"/>
        </authorList>
    </citation>
    <scope>IDENTIFICATION</scope>
    <source>
        <tissue evidence="5">Leaf</tissue>
    </source>
</reference>
<evidence type="ECO:0000313" key="4">
    <source>
        <dbReference type="Proteomes" id="UP000504610"/>
    </source>
</evidence>
<dbReference type="InterPro" id="IPR040256">
    <property type="entry name" value="At4g02000-like"/>
</dbReference>
<feature type="compositionally biased region" description="Low complexity" evidence="1">
    <location>
        <begin position="627"/>
        <end position="643"/>
    </location>
</feature>
<dbReference type="PANTHER" id="PTHR31286:SF163">
    <property type="entry name" value="ZINC KNUCKLE CX2CX4HX4C DOMAIN-CONTAINING PROTEIN"/>
    <property type="match status" value="1"/>
</dbReference>
<keyword evidence="4" id="KW-1185">Reference proteome</keyword>
<dbReference type="PANTHER" id="PTHR31286">
    <property type="entry name" value="GLYCINE-RICH CELL WALL STRUCTURAL PROTEIN 1.8-LIKE"/>
    <property type="match status" value="1"/>
</dbReference>
<feature type="compositionally biased region" description="Polar residues" evidence="1">
    <location>
        <begin position="358"/>
        <end position="374"/>
    </location>
</feature>
<feature type="compositionally biased region" description="Basic and acidic residues" evidence="1">
    <location>
        <begin position="647"/>
        <end position="659"/>
    </location>
</feature>
<protein>
    <submittedName>
        <fullName evidence="5">Uncharacterized protein LOC130498971</fullName>
    </submittedName>
</protein>
<dbReference type="InterPro" id="IPR025558">
    <property type="entry name" value="DUF4283"/>
</dbReference>
<accession>A0A9W3CBB9</accession>
<feature type="domain" description="DUF4283" evidence="2">
    <location>
        <begin position="40"/>
        <end position="119"/>
    </location>
</feature>
<dbReference type="OrthoDB" id="1059173at2759"/>
<feature type="compositionally biased region" description="Low complexity" evidence="1">
    <location>
        <begin position="572"/>
        <end position="587"/>
    </location>
</feature>
<dbReference type="GeneID" id="130498971"/>
<feature type="region of interest" description="Disordered" evidence="1">
    <location>
        <begin position="538"/>
        <end position="659"/>
    </location>
</feature>
<evidence type="ECO:0000313" key="5">
    <source>
        <dbReference type="RefSeq" id="XP_056848815.1"/>
    </source>
</evidence>
<name>A0A9W3CBB9_RAPSA</name>
<dbReference type="KEGG" id="rsz:130498971"/>
<feature type="compositionally biased region" description="Polar residues" evidence="1">
    <location>
        <begin position="326"/>
        <end position="348"/>
    </location>
</feature>
<feature type="region of interest" description="Disordered" evidence="1">
    <location>
        <begin position="236"/>
        <end position="290"/>
    </location>
</feature>
<dbReference type="Proteomes" id="UP000504610">
    <property type="component" value="Chromosome 8"/>
</dbReference>
<dbReference type="InterPro" id="IPR025836">
    <property type="entry name" value="Zn_knuckle_CX2CX4HX4C"/>
</dbReference>
<feature type="domain" description="Zinc knuckle CX2CX4HX4C" evidence="3">
    <location>
        <begin position="171"/>
        <end position="217"/>
    </location>
</feature>
<sequence>MAKRFSAQEKEKAIAGTAGAPSRFRIRAPDFDPSELIRENTLTLVGRLTNPKEQSMSSVISYLANKWNMEPTAGSDLGRDCFQFRFSKEADLCEVLKNRPYQFGRWMVIVQRWEPIISPSFPSQIPFWITIRGLPLHYWHEKVVRDIGLELGGLEDYEVTKTTARFRLVVDGLKPLIMETDMAYASGEESILTLEYERLGNHCTSCHRLSHLQSQCPERPNRLPPPPSATYIAQPSYKEDISEGPPPPRPTKEFEARENRPFQQRLDRHGRPFGNRISSTMVRPLGPKNKIAPASSAAQYLEEKEQRYRFEVQREHHYNSPPYTRRGTNILENQEEQTPTRTSNRQQTTLRWRVKSPPANQEATSPAIPVQSTRSSLGRNLDAVDFSPLYDGSNRETILEDLREASLRYINCDDPSERAARQQRVLQSELNGTVEATAAHLMQTPTRNTYGQRTSADLPPIPEIPTTEEVMEELRDATTQYLSCADPVERAARKQRVLQSELDGTVEATAANIILSSALTARTLRTADSSVIILPDTQLSTMQEPEPMAPQVTTTRKRGRPAKAKQPVPQNPSSSTAATKPTTSRSTVKLSPRTFAGMGSKKRMLARVQASPGTSNRHPPRRITQGPPATTSSTAPAIAIIPPVLKQRMDFHPQRPDLP</sequence>